<dbReference type="GO" id="GO:0015385">
    <property type="term" value="F:sodium:proton antiporter activity"/>
    <property type="evidence" value="ECO:0007669"/>
    <property type="project" value="TreeGrafter"/>
</dbReference>
<protein>
    <submittedName>
        <fullName evidence="9">Multicomponent Na+:H+ antiporter subunit F</fullName>
    </submittedName>
</protein>
<comment type="similarity">
    <text evidence="2">Belongs to the CPA3 antiporters (TC 2.A.63) subunit F family.</text>
</comment>
<evidence type="ECO:0000256" key="4">
    <source>
        <dbReference type="ARBA" id="ARBA00022475"/>
    </source>
</evidence>
<evidence type="ECO:0000256" key="2">
    <source>
        <dbReference type="ARBA" id="ARBA00009212"/>
    </source>
</evidence>
<reference evidence="10" key="1">
    <citation type="submission" date="2016-11" db="EMBL/GenBank/DDBJ databases">
        <authorList>
            <person name="Varghese N."/>
            <person name="Submissions S."/>
        </authorList>
    </citation>
    <scope>NUCLEOTIDE SEQUENCE [LARGE SCALE GENOMIC DNA]</scope>
    <source>
        <strain evidence="10">DSM 17957</strain>
    </source>
</reference>
<keyword evidence="6 8" id="KW-1133">Transmembrane helix</keyword>
<dbReference type="RefSeq" id="WP_110942237.1">
    <property type="nucleotide sequence ID" value="NZ_FQZV01000053.1"/>
</dbReference>
<proteinExistence type="inferred from homology"/>
<dbReference type="OrthoDB" id="9799958at2"/>
<evidence type="ECO:0000256" key="8">
    <source>
        <dbReference type="SAM" id="Phobius"/>
    </source>
</evidence>
<dbReference type="PANTHER" id="PTHR34702:SF1">
    <property type="entry name" value="NA(+)_H(+) ANTIPORTER SUBUNIT F"/>
    <property type="match status" value="1"/>
</dbReference>
<evidence type="ECO:0000313" key="10">
    <source>
        <dbReference type="Proteomes" id="UP000184536"/>
    </source>
</evidence>
<gene>
    <name evidence="9" type="ORF">SAMN02745975_03223</name>
</gene>
<evidence type="ECO:0000256" key="7">
    <source>
        <dbReference type="ARBA" id="ARBA00023136"/>
    </source>
</evidence>
<sequence>MNLLKVTQLILLAAIAFACIKFIVNNTVWEKLLALNVIFSKILMFILVYAVLEKNSHFIDLALSYSIMGFIGILLITKFILRGGREK</sequence>
<dbReference type="GO" id="GO:0005886">
    <property type="term" value="C:plasma membrane"/>
    <property type="evidence" value="ECO:0007669"/>
    <property type="project" value="UniProtKB-SubCell"/>
</dbReference>
<keyword evidence="10" id="KW-1185">Reference proteome</keyword>
<evidence type="ECO:0000256" key="6">
    <source>
        <dbReference type="ARBA" id="ARBA00022989"/>
    </source>
</evidence>
<name>A0A1M6N822_9FIRM</name>
<evidence type="ECO:0000256" key="1">
    <source>
        <dbReference type="ARBA" id="ARBA00004651"/>
    </source>
</evidence>
<accession>A0A1M6N822</accession>
<dbReference type="STRING" id="1121919.SAMN02745975_03223"/>
<organism evidence="9 10">
    <name type="scientific">Geosporobacter subterraneus DSM 17957</name>
    <dbReference type="NCBI Taxonomy" id="1121919"/>
    <lineage>
        <taxon>Bacteria</taxon>
        <taxon>Bacillati</taxon>
        <taxon>Bacillota</taxon>
        <taxon>Clostridia</taxon>
        <taxon>Peptostreptococcales</taxon>
        <taxon>Thermotaleaceae</taxon>
        <taxon>Geosporobacter</taxon>
    </lineage>
</organism>
<dbReference type="EMBL" id="FQZV01000053">
    <property type="protein sequence ID" value="SHJ91898.1"/>
    <property type="molecule type" value="Genomic_DNA"/>
</dbReference>
<keyword evidence="7 8" id="KW-0472">Membrane</keyword>
<dbReference type="AlphaFoldDB" id="A0A1M6N822"/>
<feature type="transmembrane region" description="Helical" evidence="8">
    <location>
        <begin position="58"/>
        <end position="81"/>
    </location>
</feature>
<dbReference type="PANTHER" id="PTHR34702">
    <property type="entry name" value="NA(+)/H(+) ANTIPORTER SUBUNIT F1"/>
    <property type="match status" value="1"/>
</dbReference>
<keyword evidence="4" id="KW-1003">Cell membrane</keyword>
<dbReference type="InterPro" id="IPR007208">
    <property type="entry name" value="MrpF/PhaF-like"/>
</dbReference>
<keyword evidence="5 8" id="KW-0812">Transmembrane</keyword>
<feature type="transmembrane region" description="Helical" evidence="8">
    <location>
        <begin position="6"/>
        <end position="24"/>
    </location>
</feature>
<evidence type="ECO:0000256" key="3">
    <source>
        <dbReference type="ARBA" id="ARBA00022448"/>
    </source>
</evidence>
<evidence type="ECO:0000256" key="5">
    <source>
        <dbReference type="ARBA" id="ARBA00022692"/>
    </source>
</evidence>
<comment type="subcellular location">
    <subcellularLocation>
        <location evidence="1">Cell membrane</location>
        <topology evidence="1">Multi-pass membrane protein</topology>
    </subcellularLocation>
</comment>
<feature type="transmembrane region" description="Helical" evidence="8">
    <location>
        <begin position="33"/>
        <end position="52"/>
    </location>
</feature>
<dbReference type="PROSITE" id="PS51257">
    <property type="entry name" value="PROKAR_LIPOPROTEIN"/>
    <property type="match status" value="1"/>
</dbReference>
<keyword evidence="3" id="KW-0813">Transport</keyword>
<dbReference type="Proteomes" id="UP000184536">
    <property type="component" value="Unassembled WGS sequence"/>
</dbReference>
<evidence type="ECO:0000313" key="9">
    <source>
        <dbReference type="EMBL" id="SHJ91898.1"/>
    </source>
</evidence>
<dbReference type="Pfam" id="PF04066">
    <property type="entry name" value="MrpF_PhaF"/>
    <property type="match status" value="1"/>
</dbReference>